<dbReference type="AlphaFoldDB" id="A0A0B0ETZ1"/>
<comment type="caution">
    <text evidence="2">The sequence shown here is derived from an EMBL/GenBank/DDBJ whole genome shotgun (WGS) entry which is preliminary data.</text>
</comment>
<dbReference type="CDD" id="cd09693">
    <property type="entry name" value="Cas5_I"/>
    <property type="match status" value="1"/>
</dbReference>
<dbReference type="NCBIfam" id="TIGR02593">
    <property type="entry name" value="CRISPR_cas5"/>
    <property type="match status" value="1"/>
</dbReference>
<evidence type="ECO:0000313" key="3">
    <source>
        <dbReference type="Proteomes" id="UP000030652"/>
    </source>
</evidence>
<dbReference type="InterPro" id="IPR013422">
    <property type="entry name" value="CRISPR-assoc_prot_Cas5_N"/>
</dbReference>
<keyword evidence="1" id="KW-0051">Antiviral defense</keyword>
<protein>
    <recommendedName>
        <fullName evidence="4">CRISPR-associated protein</fullName>
    </recommendedName>
</protein>
<proteinExistence type="predicted"/>
<dbReference type="Proteomes" id="UP000030652">
    <property type="component" value="Unassembled WGS sequence"/>
</dbReference>
<organism evidence="2 3">
    <name type="scientific">Candidatus Scalindua brodae</name>
    <dbReference type="NCBI Taxonomy" id="237368"/>
    <lineage>
        <taxon>Bacteria</taxon>
        <taxon>Pseudomonadati</taxon>
        <taxon>Planctomycetota</taxon>
        <taxon>Candidatus Brocadiia</taxon>
        <taxon>Candidatus Brocadiales</taxon>
        <taxon>Candidatus Scalinduaceae</taxon>
        <taxon>Candidatus Scalindua</taxon>
    </lineage>
</organism>
<reference evidence="2 3" key="1">
    <citation type="submission" date="2014-10" db="EMBL/GenBank/DDBJ databases">
        <title>Draft genome of anammox bacterium scalindua brodae, obtained using differential coverage binning of sequence data from two enrichment reactors.</title>
        <authorList>
            <person name="Speth D.R."/>
            <person name="Russ L."/>
            <person name="Kartal B."/>
            <person name="Op den Camp H.J."/>
            <person name="Dutilh B.E."/>
            <person name="Jetten M.S."/>
        </authorList>
    </citation>
    <scope>NUCLEOTIDE SEQUENCE [LARGE SCALE GENOMIC DNA]</scope>
    <source>
        <strain evidence="2">RU1</strain>
    </source>
</reference>
<accession>A0A0B0ETZ1</accession>
<dbReference type="GO" id="GO:0051607">
    <property type="term" value="P:defense response to virus"/>
    <property type="evidence" value="ECO:0007669"/>
    <property type="project" value="UniProtKB-KW"/>
</dbReference>
<dbReference type="EMBL" id="JRYO01000012">
    <property type="protein sequence ID" value="KHE94140.1"/>
    <property type="molecule type" value="Genomic_DNA"/>
</dbReference>
<evidence type="ECO:0000313" key="2">
    <source>
        <dbReference type="EMBL" id="KHE94140.1"/>
    </source>
</evidence>
<gene>
    <name evidence="2" type="ORF">SCABRO_00100</name>
</gene>
<name>A0A0B0ETZ1_9BACT</name>
<dbReference type="eggNOG" id="COG1688">
    <property type="taxonomic scope" value="Bacteria"/>
</dbReference>
<sequence length="232" mass="26709">MEMYRIGLKSNTAFFRNEVTSTSYQETFNCPPLSTIHGLIAAAYGEYRYDLEIGYVFKYLFKSCDSELILRKNSSHKDLYKKFINDNRFDRNDILRGCGGTIPIKREVLFDCKLYLYINNAEVAMSFNNPFYSLLLGRSEDIASVFERPHEISLQNVKESVNFGMTIVPFEKIKLIPGRISKMNIKISETYPRKVEASGIFNIIDKTWSISNLPDSVKFDPGLNMGIYIHKG</sequence>
<evidence type="ECO:0000256" key="1">
    <source>
        <dbReference type="ARBA" id="ARBA00023118"/>
    </source>
</evidence>
<evidence type="ECO:0008006" key="4">
    <source>
        <dbReference type="Google" id="ProtNLM"/>
    </source>
</evidence>